<dbReference type="InterPro" id="IPR014876">
    <property type="entry name" value="DEK_C"/>
</dbReference>
<dbReference type="InParanoid" id="A0A2K2AG85"/>
<evidence type="ECO:0000256" key="3">
    <source>
        <dbReference type="ARBA" id="ARBA00023163"/>
    </source>
</evidence>
<organism evidence="8 9">
    <name type="scientific">Populus trichocarpa</name>
    <name type="common">Western balsam poplar</name>
    <name type="synonym">Populus balsamifera subsp. trichocarpa</name>
    <dbReference type="NCBI Taxonomy" id="3694"/>
    <lineage>
        <taxon>Eukaryota</taxon>
        <taxon>Viridiplantae</taxon>
        <taxon>Streptophyta</taxon>
        <taxon>Embryophyta</taxon>
        <taxon>Tracheophyta</taxon>
        <taxon>Spermatophyta</taxon>
        <taxon>Magnoliopsida</taxon>
        <taxon>eudicotyledons</taxon>
        <taxon>Gunneridae</taxon>
        <taxon>Pentapetalae</taxon>
        <taxon>rosids</taxon>
        <taxon>fabids</taxon>
        <taxon>Malpighiales</taxon>
        <taxon>Salicaceae</taxon>
        <taxon>Saliceae</taxon>
        <taxon>Populus</taxon>
    </lineage>
</organism>
<dbReference type="Pfam" id="PF02201">
    <property type="entry name" value="SWIB"/>
    <property type="match status" value="2"/>
</dbReference>
<feature type="domain" description="DEK-C" evidence="7">
    <location>
        <begin position="32"/>
        <end position="87"/>
    </location>
</feature>
<protein>
    <recommendedName>
        <fullName evidence="10">DM2 domain-containing protein</fullName>
    </recommendedName>
</protein>
<feature type="compositionally biased region" description="Basic and acidic residues" evidence="5">
    <location>
        <begin position="125"/>
        <end position="144"/>
    </location>
</feature>
<evidence type="ECO:0000256" key="5">
    <source>
        <dbReference type="SAM" id="MobiDB-lite"/>
    </source>
</evidence>
<feature type="region of interest" description="Disordered" evidence="5">
    <location>
        <begin position="91"/>
        <end position="149"/>
    </location>
</feature>
<feature type="compositionally biased region" description="Basic and acidic residues" evidence="5">
    <location>
        <begin position="237"/>
        <end position="247"/>
    </location>
</feature>
<gene>
    <name evidence="8" type="ORF">POPTR_005G134500</name>
</gene>
<dbReference type="STRING" id="3694.A0A2K2AG85"/>
<accession>A0A2K2AG85</accession>
<dbReference type="FunFam" id="1.10.245.10:FF:000004">
    <property type="entry name" value="Upstream activation factor subunit"/>
    <property type="match status" value="1"/>
</dbReference>
<dbReference type="SMR" id="A0A2K2AG85"/>
<dbReference type="InterPro" id="IPR003121">
    <property type="entry name" value="SWIB_MDM2_domain"/>
</dbReference>
<feature type="domain" description="DM2" evidence="6">
    <location>
        <begin position="267"/>
        <end position="346"/>
    </location>
</feature>
<evidence type="ECO:0000256" key="2">
    <source>
        <dbReference type="ARBA" id="ARBA00023015"/>
    </source>
</evidence>
<dbReference type="EMBL" id="CM009294">
    <property type="protein sequence ID" value="PNT36550.1"/>
    <property type="molecule type" value="Genomic_DNA"/>
</dbReference>
<dbReference type="OMA" id="FSMNKYI"/>
<sequence length="347" mass="40063">MWGPSLSDFQFLTINEKNLQKLSLSQKKERKMVSDSELTERLKEFLRNADLDKTTTGTVRRKLEEDFAIDLSDKKVFIREQVDLFLQNELDDGQKNGDNEYTHEDQKVNVENDGCDLQEEVQGDDGEKSNVKRGYSENKNEGKKRGGGFSKLCSLSPQLQEFIGVPHLARTEVVRQLWTYIREKNLQDPSDRRNINCDEPLQALFGVDSINMFQMNKALSRHVWPLDSEDVVSINSKQHEKQHKREREEEEDESNKKEKKQKGGNSGFLAPLQLSDALKKFLGTGESTLSRSDVVKRMWEYIKQNNLQDPSDKRRILCDVKLKELFDIDSFTGFTVPKLLSAHFVKA</sequence>
<reference evidence="8 9" key="1">
    <citation type="journal article" date="2006" name="Science">
        <title>The genome of black cottonwood, Populus trichocarpa (Torr. &amp; Gray).</title>
        <authorList>
            <person name="Tuskan G.A."/>
            <person name="Difazio S."/>
            <person name="Jansson S."/>
            <person name="Bohlmann J."/>
            <person name="Grigoriev I."/>
            <person name="Hellsten U."/>
            <person name="Putnam N."/>
            <person name="Ralph S."/>
            <person name="Rombauts S."/>
            <person name="Salamov A."/>
            <person name="Schein J."/>
            <person name="Sterck L."/>
            <person name="Aerts A."/>
            <person name="Bhalerao R.R."/>
            <person name="Bhalerao R.P."/>
            <person name="Blaudez D."/>
            <person name="Boerjan W."/>
            <person name="Brun A."/>
            <person name="Brunner A."/>
            <person name="Busov V."/>
            <person name="Campbell M."/>
            <person name="Carlson J."/>
            <person name="Chalot M."/>
            <person name="Chapman J."/>
            <person name="Chen G.L."/>
            <person name="Cooper D."/>
            <person name="Coutinho P.M."/>
            <person name="Couturier J."/>
            <person name="Covert S."/>
            <person name="Cronk Q."/>
            <person name="Cunningham R."/>
            <person name="Davis J."/>
            <person name="Degroeve S."/>
            <person name="Dejardin A."/>
            <person name="Depamphilis C."/>
            <person name="Detter J."/>
            <person name="Dirks B."/>
            <person name="Dubchak I."/>
            <person name="Duplessis S."/>
            <person name="Ehlting J."/>
            <person name="Ellis B."/>
            <person name="Gendler K."/>
            <person name="Goodstein D."/>
            <person name="Gribskov M."/>
            <person name="Grimwood J."/>
            <person name="Groover A."/>
            <person name="Gunter L."/>
            <person name="Hamberger B."/>
            <person name="Heinze B."/>
            <person name="Helariutta Y."/>
            <person name="Henrissat B."/>
            <person name="Holligan D."/>
            <person name="Holt R."/>
            <person name="Huang W."/>
            <person name="Islam-Faridi N."/>
            <person name="Jones S."/>
            <person name="Jones-Rhoades M."/>
            <person name="Jorgensen R."/>
            <person name="Joshi C."/>
            <person name="Kangasjarvi J."/>
            <person name="Karlsson J."/>
            <person name="Kelleher C."/>
            <person name="Kirkpatrick R."/>
            <person name="Kirst M."/>
            <person name="Kohler A."/>
            <person name="Kalluri U."/>
            <person name="Larimer F."/>
            <person name="Leebens-Mack J."/>
            <person name="Leple J.C."/>
            <person name="Locascio P."/>
            <person name="Lou Y."/>
            <person name="Lucas S."/>
            <person name="Martin F."/>
            <person name="Montanini B."/>
            <person name="Napoli C."/>
            <person name="Nelson D.R."/>
            <person name="Nelson C."/>
            <person name="Nieminen K."/>
            <person name="Nilsson O."/>
            <person name="Pereda V."/>
            <person name="Peter G."/>
            <person name="Philippe R."/>
            <person name="Pilate G."/>
            <person name="Poliakov A."/>
            <person name="Razumovskaya J."/>
            <person name="Richardson P."/>
            <person name="Rinaldi C."/>
            <person name="Ritland K."/>
            <person name="Rouze P."/>
            <person name="Ryaboy D."/>
            <person name="Schmutz J."/>
            <person name="Schrader J."/>
            <person name="Segerman B."/>
            <person name="Shin H."/>
            <person name="Siddiqui A."/>
            <person name="Sterky F."/>
            <person name="Terry A."/>
            <person name="Tsai C.J."/>
            <person name="Uberbacher E."/>
            <person name="Unneberg P."/>
            <person name="Vahala J."/>
            <person name="Wall K."/>
            <person name="Wessler S."/>
            <person name="Yang G."/>
            <person name="Yin T."/>
            <person name="Douglas C."/>
            <person name="Marra M."/>
            <person name="Sandberg G."/>
            <person name="Van de Peer Y."/>
            <person name="Rokhsar D."/>
        </authorList>
    </citation>
    <scope>NUCLEOTIDE SEQUENCE [LARGE SCALE GENOMIC DNA]</scope>
    <source>
        <strain evidence="9">cv. Nisqually</strain>
    </source>
</reference>
<proteinExistence type="predicted"/>
<dbReference type="PROSITE" id="PS51925">
    <property type="entry name" value="SWIB_MDM2"/>
    <property type="match status" value="2"/>
</dbReference>
<feature type="compositionally biased region" description="Acidic residues" evidence="5">
    <location>
        <begin position="113"/>
        <end position="124"/>
    </location>
</feature>
<dbReference type="Gramene" id="Potri.005G134500.1.v4.1">
    <property type="protein sequence ID" value="Potri.005G134500.1.v4.1"/>
    <property type="gene ID" value="Potri.005G134500.v4.1"/>
</dbReference>
<feature type="domain" description="DM2" evidence="6">
    <location>
        <begin position="148"/>
        <end position="225"/>
    </location>
</feature>
<evidence type="ECO:0000256" key="1">
    <source>
        <dbReference type="ARBA" id="ARBA00004123"/>
    </source>
</evidence>
<evidence type="ECO:0000313" key="8">
    <source>
        <dbReference type="EMBL" id="PNT36550.1"/>
    </source>
</evidence>
<dbReference type="GO" id="GO:0005634">
    <property type="term" value="C:nucleus"/>
    <property type="evidence" value="ECO:0000318"/>
    <property type="project" value="GO_Central"/>
</dbReference>
<dbReference type="AlphaFoldDB" id="A0A2K2AG85"/>
<feature type="region of interest" description="Disordered" evidence="5">
    <location>
        <begin position="234"/>
        <end position="268"/>
    </location>
</feature>
<dbReference type="Gene3D" id="1.10.10.60">
    <property type="entry name" value="Homeodomain-like"/>
    <property type="match status" value="1"/>
</dbReference>
<dbReference type="InterPro" id="IPR019835">
    <property type="entry name" value="SWIB_domain"/>
</dbReference>
<evidence type="ECO:0008006" key="10">
    <source>
        <dbReference type="Google" id="ProtNLM"/>
    </source>
</evidence>
<dbReference type="ExpressionAtlas" id="A0A2K2AG85">
    <property type="expression patterns" value="baseline and differential"/>
</dbReference>
<dbReference type="PROSITE" id="PS51998">
    <property type="entry name" value="DEK_C"/>
    <property type="match status" value="1"/>
</dbReference>
<evidence type="ECO:0000313" key="9">
    <source>
        <dbReference type="Proteomes" id="UP000006729"/>
    </source>
</evidence>
<dbReference type="GO" id="GO:0000500">
    <property type="term" value="C:RNA polymerase I upstream activating factor complex"/>
    <property type="evidence" value="ECO:0007669"/>
    <property type="project" value="UniProtKB-ARBA"/>
</dbReference>
<dbReference type="Pfam" id="PF08766">
    <property type="entry name" value="DEK_C"/>
    <property type="match status" value="1"/>
</dbReference>
<comment type="subcellular location">
    <subcellularLocation>
        <location evidence="1">Nucleus</location>
    </subcellularLocation>
</comment>
<evidence type="ECO:0000259" key="6">
    <source>
        <dbReference type="PROSITE" id="PS51925"/>
    </source>
</evidence>
<dbReference type="SUPFAM" id="SSF109715">
    <property type="entry name" value="DEK C-terminal domain"/>
    <property type="match status" value="1"/>
</dbReference>
<dbReference type="Proteomes" id="UP000006729">
    <property type="component" value="Chromosome 5"/>
</dbReference>
<keyword evidence="3" id="KW-0804">Transcription</keyword>
<dbReference type="PANTHER" id="PTHR13844">
    <property type="entry name" value="SWI/SNF-RELATED MATRIX-ASSOCIATED ACTIN-DEPENDENT REGULATOR OF CHROMATIN SUBFAMILY D"/>
    <property type="match status" value="1"/>
</dbReference>
<keyword evidence="4" id="KW-0539">Nucleus</keyword>
<keyword evidence="2" id="KW-0805">Transcription regulation</keyword>
<dbReference type="GO" id="GO:0001181">
    <property type="term" value="F:RNA polymerase I general transcription initiation factor activity"/>
    <property type="evidence" value="ECO:0007669"/>
    <property type="project" value="UniProtKB-ARBA"/>
</dbReference>
<dbReference type="SMART" id="SM00151">
    <property type="entry name" value="SWIB"/>
    <property type="match status" value="2"/>
</dbReference>
<evidence type="ECO:0000259" key="7">
    <source>
        <dbReference type="PROSITE" id="PS51998"/>
    </source>
</evidence>
<name>A0A2K2AG85_POPTR</name>
<evidence type="ECO:0000256" key="4">
    <source>
        <dbReference type="ARBA" id="ARBA00023242"/>
    </source>
</evidence>
<feature type="compositionally biased region" description="Basic and acidic residues" evidence="5">
    <location>
        <begin position="92"/>
        <end position="110"/>
    </location>
</feature>
<dbReference type="Gene3D" id="1.10.245.10">
    <property type="entry name" value="SWIB/MDM2 domain"/>
    <property type="match status" value="2"/>
</dbReference>
<keyword evidence="9" id="KW-1185">Reference proteome</keyword>
<dbReference type="InterPro" id="IPR036885">
    <property type="entry name" value="SWIB_MDM2_dom_sf"/>
</dbReference>
<dbReference type="SUPFAM" id="SSF47592">
    <property type="entry name" value="SWIB/MDM2 domain"/>
    <property type="match status" value="2"/>
</dbReference>
<dbReference type="CDD" id="cd10567">
    <property type="entry name" value="SWIB-MDM2_like"/>
    <property type="match status" value="2"/>
</dbReference>